<evidence type="ECO:0000256" key="1">
    <source>
        <dbReference type="SAM" id="SignalP"/>
    </source>
</evidence>
<protein>
    <submittedName>
        <fullName evidence="3">ABC transporter substrate-binding protein</fullName>
    </submittedName>
</protein>
<name>A0A430FJU5_9BIFI</name>
<keyword evidence="4" id="KW-1185">Reference proteome</keyword>
<feature type="domain" description="Solute-binding protein family 5" evidence="2">
    <location>
        <begin position="83"/>
        <end position="462"/>
    </location>
</feature>
<evidence type="ECO:0000259" key="2">
    <source>
        <dbReference type="Pfam" id="PF00496"/>
    </source>
</evidence>
<dbReference type="InterPro" id="IPR000914">
    <property type="entry name" value="SBP_5_dom"/>
</dbReference>
<dbReference type="Pfam" id="PF00496">
    <property type="entry name" value="SBP_bac_5"/>
    <property type="match status" value="1"/>
</dbReference>
<evidence type="ECO:0000313" key="3">
    <source>
        <dbReference type="EMBL" id="RSX53165.1"/>
    </source>
</evidence>
<dbReference type="PROSITE" id="PS51257">
    <property type="entry name" value="PROKAR_LIPOPROTEIN"/>
    <property type="match status" value="1"/>
</dbReference>
<dbReference type="PIRSF" id="PIRSF002741">
    <property type="entry name" value="MppA"/>
    <property type="match status" value="1"/>
</dbReference>
<dbReference type="EMBL" id="QXGL01000003">
    <property type="protein sequence ID" value="RSX53165.1"/>
    <property type="molecule type" value="Genomic_DNA"/>
</dbReference>
<proteinExistence type="predicted"/>
<dbReference type="InterPro" id="IPR030678">
    <property type="entry name" value="Peptide/Ni-bd"/>
</dbReference>
<accession>A0A430FJU5</accession>
<dbReference type="PANTHER" id="PTHR30290">
    <property type="entry name" value="PERIPLASMIC BINDING COMPONENT OF ABC TRANSPORTER"/>
    <property type="match status" value="1"/>
</dbReference>
<dbReference type="GO" id="GO:0043190">
    <property type="term" value="C:ATP-binding cassette (ABC) transporter complex"/>
    <property type="evidence" value="ECO:0007669"/>
    <property type="project" value="InterPro"/>
</dbReference>
<dbReference type="Proteomes" id="UP000287533">
    <property type="component" value="Unassembled WGS sequence"/>
</dbReference>
<dbReference type="AlphaFoldDB" id="A0A430FJU5"/>
<dbReference type="GO" id="GO:0015833">
    <property type="term" value="P:peptide transport"/>
    <property type="evidence" value="ECO:0007669"/>
    <property type="project" value="TreeGrafter"/>
</dbReference>
<dbReference type="GO" id="GO:0042597">
    <property type="term" value="C:periplasmic space"/>
    <property type="evidence" value="ECO:0007669"/>
    <property type="project" value="UniProtKB-ARBA"/>
</dbReference>
<feature type="signal peptide" evidence="1">
    <location>
        <begin position="1"/>
        <end position="29"/>
    </location>
</feature>
<keyword evidence="1" id="KW-0732">Signal</keyword>
<dbReference type="SUPFAM" id="SSF53850">
    <property type="entry name" value="Periplasmic binding protein-like II"/>
    <property type="match status" value="1"/>
</dbReference>
<dbReference type="Gene3D" id="3.40.190.10">
    <property type="entry name" value="Periplasmic binding protein-like II"/>
    <property type="match status" value="1"/>
</dbReference>
<dbReference type="RefSeq" id="WP_241217047.1">
    <property type="nucleotide sequence ID" value="NZ_QXGL01000003.1"/>
</dbReference>
<dbReference type="Gene3D" id="3.90.76.10">
    <property type="entry name" value="Dipeptide-binding Protein, Domain 1"/>
    <property type="match status" value="1"/>
</dbReference>
<reference evidence="3 4" key="1">
    <citation type="submission" date="2018-09" db="EMBL/GenBank/DDBJ databases">
        <title>Characterization of the phylogenetic diversity of five novel species belonging to the genus Bifidobacterium.</title>
        <authorList>
            <person name="Lugli G.A."/>
            <person name="Duranti S."/>
            <person name="Milani C."/>
        </authorList>
    </citation>
    <scope>NUCLEOTIDE SEQUENCE [LARGE SCALE GENOMIC DNA]</scope>
    <source>
        <strain evidence="3 4">2034B</strain>
    </source>
</reference>
<dbReference type="InterPro" id="IPR039424">
    <property type="entry name" value="SBP_5"/>
</dbReference>
<dbReference type="GO" id="GO:1904680">
    <property type="term" value="F:peptide transmembrane transporter activity"/>
    <property type="evidence" value="ECO:0007669"/>
    <property type="project" value="TreeGrafter"/>
</dbReference>
<feature type="chain" id="PRO_5038524449" evidence="1">
    <location>
        <begin position="30"/>
        <end position="545"/>
    </location>
</feature>
<dbReference type="PANTHER" id="PTHR30290:SF83">
    <property type="entry name" value="ABC TRANSPORTER SUBSTRATE-BINDING PROTEIN"/>
    <property type="match status" value="1"/>
</dbReference>
<organism evidence="3 4">
    <name type="scientific">Bifidobacterium goeldii</name>
    <dbReference type="NCBI Taxonomy" id="2306975"/>
    <lineage>
        <taxon>Bacteria</taxon>
        <taxon>Bacillati</taxon>
        <taxon>Actinomycetota</taxon>
        <taxon>Actinomycetes</taxon>
        <taxon>Bifidobacteriales</taxon>
        <taxon>Bifidobacteriaceae</taxon>
        <taxon>Bifidobacterium</taxon>
    </lineage>
</organism>
<comment type="caution">
    <text evidence="3">The sequence shown here is derived from an EMBL/GenBank/DDBJ whole genome shotgun (WGS) entry which is preliminary data.</text>
</comment>
<sequence>MRSRKMIAAMAAVCAAAMALSGCGNSNSASEGETAGSNVISYASIEPKSKLIPGDTNETPAFVVLREVFSGLVTYKQDGTTENEVAKEIKANADSSQYTITLNSGWKFTNGEDVTAESFAKAWSYTANASNGQIASSFFSSIKGYDELQQKGVDKNAQLSGLDVKDDHTLVVTLNAPNSTFPTMLGYTAYMPLPEVFYKDPSAFGEKPIGDGPYKMDSWDHNKSIKISRNPDYKGPRKVKNDGIEFRIYTDTKAAYADVQAGNLDIMSGVPASAMKTFMTDKRIKGYSEPGSSIMFITIPERLEHFGLNEEGNLRRRAISLAIDRNTICKKIFNNTRTPAVDFIAPSIPGYTDSLKGKDAMEYNAKEAKKLWDQANAISPWTGKLRLSYAADLAGYKEASDAIVNTLKNDLGVDAETTIISTFNELAGMMDDRTTDSPYMMGWSADYPAADDYLVQLYDSSTADGKGANYGDYKNPEFDALMDKALASPSADEANKYYQQGEELLARDLPNIPLWYMNATGATVPGLKNVKFSYDNLPMLDQISK</sequence>
<gene>
    <name evidence="3" type="ORF">D2E25_1138</name>
</gene>
<dbReference type="Gene3D" id="3.10.105.10">
    <property type="entry name" value="Dipeptide-binding Protein, Domain 3"/>
    <property type="match status" value="1"/>
</dbReference>
<dbReference type="CDD" id="cd00995">
    <property type="entry name" value="PBP2_NikA_DppA_OppA_like"/>
    <property type="match status" value="1"/>
</dbReference>
<evidence type="ECO:0000313" key="4">
    <source>
        <dbReference type="Proteomes" id="UP000287533"/>
    </source>
</evidence>